<dbReference type="PROSITE" id="PS00584">
    <property type="entry name" value="PFKB_KINASES_2"/>
    <property type="match status" value="1"/>
</dbReference>
<feature type="domain" description="Carbohydrate kinase PfkB" evidence="13">
    <location>
        <begin position="1"/>
        <end position="295"/>
    </location>
</feature>
<dbReference type="GO" id="GO:0046872">
    <property type="term" value="F:metal ion binding"/>
    <property type="evidence" value="ECO:0007669"/>
    <property type="project" value="UniProtKB-KW"/>
</dbReference>
<feature type="binding site" evidence="12">
    <location>
        <position position="249"/>
    </location>
    <ligand>
        <name>K(+)</name>
        <dbReference type="ChEBI" id="CHEBI:29103"/>
    </ligand>
</feature>
<evidence type="ECO:0000256" key="3">
    <source>
        <dbReference type="ARBA" id="ARBA00016943"/>
    </source>
</evidence>
<dbReference type="InterPro" id="IPR002173">
    <property type="entry name" value="Carboh/pur_kinase_PfkB_CS"/>
</dbReference>
<evidence type="ECO:0000256" key="8">
    <source>
        <dbReference type="ARBA" id="ARBA00022840"/>
    </source>
</evidence>
<feature type="binding site" evidence="12">
    <location>
        <position position="288"/>
    </location>
    <ligand>
        <name>K(+)</name>
        <dbReference type="ChEBI" id="CHEBI:29103"/>
    </ligand>
</feature>
<reference evidence="14 15" key="1">
    <citation type="submission" date="2016-10" db="EMBL/GenBank/DDBJ databases">
        <authorList>
            <person name="de Groot N.N."/>
        </authorList>
    </citation>
    <scope>NUCLEOTIDE SEQUENCE [LARGE SCALE GENOMIC DNA]</scope>
    <source>
        <strain evidence="14 15">DSM 18346</strain>
    </source>
</reference>
<dbReference type="GO" id="GO:0005737">
    <property type="term" value="C:cytoplasm"/>
    <property type="evidence" value="ECO:0007669"/>
    <property type="project" value="UniProtKB-SubCell"/>
</dbReference>
<dbReference type="AlphaFoldDB" id="A0A1G9GHU5"/>
<feature type="binding site" evidence="12">
    <location>
        <position position="184"/>
    </location>
    <ligand>
        <name>ATP</name>
        <dbReference type="ChEBI" id="CHEBI:30616"/>
    </ligand>
</feature>
<evidence type="ECO:0000313" key="14">
    <source>
        <dbReference type="EMBL" id="SDL00227.1"/>
    </source>
</evidence>
<comment type="cofactor">
    <cofactor evidence="12">
        <name>Mg(2+)</name>
        <dbReference type="ChEBI" id="CHEBI:18420"/>
    </cofactor>
    <text evidence="12">Requires a divalent cation, most likely magnesium in vivo, as an electrophilic catalyst to aid phosphoryl group transfer. It is the chelate of the metal and the nucleotide that is the actual substrate.</text>
</comment>
<keyword evidence="6 12" id="KW-0547">Nucleotide-binding</keyword>
<feature type="binding site" evidence="12">
    <location>
        <position position="283"/>
    </location>
    <ligand>
        <name>K(+)</name>
        <dbReference type="ChEBI" id="CHEBI:29103"/>
    </ligand>
</feature>
<evidence type="ECO:0000256" key="5">
    <source>
        <dbReference type="ARBA" id="ARBA00022723"/>
    </source>
</evidence>
<comment type="pathway">
    <text evidence="12">Carbohydrate metabolism; D-ribose degradation; D-ribose 5-phosphate from beta-D-ribopyranose: step 2/2.</text>
</comment>
<dbReference type="GO" id="GO:0004747">
    <property type="term" value="F:ribokinase activity"/>
    <property type="evidence" value="ECO:0007669"/>
    <property type="project" value="UniProtKB-UniRule"/>
</dbReference>
<dbReference type="EC" id="2.7.1.15" evidence="2 12"/>
<feature type="binding site" evidence="12">
    <location>
        <position position="247"/>
    </location>
    <ligand>
        <name>K(+)</name>
        <dbReference type="ChEBI" id="CHEBI:29103"/>
    </ligand>
</feature>
<evidence type="ECO:0000256" key="7">
    <source>
        <dbReference type="ARBA" id="ARBA00022777"/>
    </source>
</evidence>
<organism evidence="14 15">
    <name type="scientific">Natronincola ferrireducens</name>
    <dbReference type="NCBI Taxonomy" id="393762"/>
    <lineage>
        <taxon>Bacteria</taxon>
        <taxon>Bacillati</taxon>
        <taxon>Bacillota</taxon>
        <taxon>Clostridia</taxon>
        <taxon>Peptostreptococcales</taxon>
        <taxon>Natronincolaceae</taxon>
        <taxon>Natronincola</taxon>
    </lineage>
</organism>
<feature type="binding site" evidence="12">
    <location>
        <begin position="220"/>
        <end position="225"/>
    </location>
    <ligand>
        <name>ATP</name>
        <dbReference type="ChEBI" id="CHEBI:30616"/>
    </ligand>
</feature>
<comment type="function">
    <text evidence="12">Catalyzes the phosphorylation of ribose at O-5 in a reaction requiring ATP and magnesium. The resulting D-ribose-5-phosphate can then be used either for sythesis of nucleotides, histidine, and tryptophan, or as a component of the pentose phosphate pathway.</text>
</comment>
<feature type="binding site" evidence="12">
    <location>
        <begin position="39"/>
        <end position="43"/>
    </location>
    <ligand>
        <name>substrate</name>
    </ligand>
</feature>
<dbReference type="PRINTS" id="PR00990">
    <property type="entry name" value="RIBOKINASE"/>
</dbReference>
<evidence type="ECO:0000256" key="6">
    <source>
        <dbReference type="ARBA" id="ARBA00022741"/>
    </source>
</evidence>
<dbReference type="CDD" id="cd01174">
    <property type="entry name" value="ribokinase"/>
    <property type="match status" value="1"/>
</dbReference>
<dbReference type="InterPro" id="IPR011877">
    <property type="entry name" value="Ribokinase"/>
</dbReference>
<dbReference type="InterPro" id="IPR011611">
    <property type="entry name" value="PfkB_dom"/>
</dbReference>
<dbReference type="GO" id="GO:0005524">
    <property type="term" value="F:ATP binding"/>
    <property type="evidence" value="ECO:0007669"/>
    <property type="project" value="UniProtKB-UniRule"/>
</dbReference>
<keyword evidence="4 12" id="KW-0808">Transferase</keyword>
<keyword evidence="5 12" id="KW-0479">Metal-binding</keyword>
<dbReference type="Gene3D" id="3.40.1190.20">
    <property type="match status" value="1"/>
</dbReference>
<comment type="catalytic activity">
    <reaction evidence="12">
        <text>D-ribose + ATP = D-ribose 5-phosphate + ADP + H(+)</text>
        <dbReference type="Rhea" id="RHEA:13697"/>
        <dbReference type="ChEBI" id="CHEBI:15378"/>
        <dbReference type="ChEBI" id="CHEBI:30616"/>
        <dbReference type="ChEBI" id="CHEBI:47013"/>
        <dbReference type="ChEBI" id="CHEBI:78346"/>
        <dbReference type="ChEBI" id="CHEBI:456216"/>
        <dbReference type="EC" id="2.7.1.15"/>
    </reaction>
</comment>
<comment type="activity regulation">
    <text evidence="12">Activated by a monovalent cation that binds near, but not in, the active site. The most likely occupant of the site in vivo is potassium. Ion binding induces a conformational change that may alter substrate affinity.</text>
</comment>
<dbReference type="GO" id="GO:0019303">
    <property type="term" value="P:D-ribose catabolic process"/>
    <property type="evidence" value="ECO:0007669"/>
    <property type="project" value="UniProtKB-UniRule"/>
</dbReference>
<name>A0A1G9GHU5_9FIRM</name>
<keyword evidence="7 12" id="KW-0418">Kinase</keyword>
<feature type="binding site" evidence="12">
    <location>
        <begin position="252"/>
        <end position="253"/>
    </location>
    <ligand>
        <name>ATP</name>
        <dbReference type="ChEBI" id="CHEBI:30616"/>
    </ligand>
</feature>
<feature type="binding site" evidence="12">
    <location>
        <position position="292"/>
    </location>
    <ligand>
        <name>K(+)</name>
        <dbReference type="ChEBI" id="CHEBI:29103"/>
    </ligand>
</feature>
<evidence type="ECO:0000256" key="12">
    <source>
        <dbReference type="HAMAP-Rule" id="MF_01987"/>
    </source>
</evidence>
<evidence type="ECO:0000256" key="2">
    <source>
        <dbReference type="ARBA" id="ARBA00012035"/>
    </source>
</evidence>
<dbReference type="EMBL" id="FNFP01000006">
    <property type="protein sequence ID" value="SDL00227.1"/>
    <property type="molecule type" value="Genomic_DNA"/>
</dbReference>
<gene>
    <name evidence="12" type="primary">rbsK</name>
    <name evidence="14" type="ORF">SAMN05660472_02426</name>
</gene>
<dbReference type="PANTHER" id="PTHR10584">
    <property type="entry name" value="SUGAR KINASE"/>
    <property type="match status" value="1"/>
</dbReference>
<dbReference type="Proteomes" id="UP000198718">
    <property type="component" value="Unassembled WGS sequence"/>
</dbReference>
<sequence length="299" mass="32366">MNKVFVFGSINMDLVISASRVPNAGETLYGSQFFTNGGGKGANQAVACAKQGTKTYMIGSVGKDYYGSILKKSLKEYGVNVDHVCEIDDVNSGVAMIINVDNDNRIILNGGANLADKGEVAIKTIDEISVKGDYLICQYECDLDVVFKVLKHAKKNNMVTVVNAAPAIKYDDMIYSYIDYLIINQTESEILSKVYPQSREECLEAFRFFEEIGVGTTIITMGSKGSCSKSKNEEVVFVDAKKVEAVDTTAAGDAYIGALVSKLSAGCDLKMSMDYATKVAALTVMRKGAQSSIPTKFEL</sequence>
<keyword evidence="8 12" id="KW-0067">ATP-binding</keyword>
<evidence type="ECO:0000256" key="1">
    <source>
        <dbReference type="ARBA" id="ARBA00005380"/>
    </source>
</evidence>
<comment type="similarity">
    <text evidence="1">Belongs to the carbohydrate kinase pfkB family.</text>
</comment>
<evidence type="ECO:0000256" key="11">
    <source>
        <dbReference type="ARBA" id="ARBA00023277"/>
    </source>
</evidence>
<keyword evidence="11 12" id="KW-0119">Carbohydrate metabolism</keyword>
<feature type="binding site" evidence="12">
    <location>
        <position position="286"/>
    </location>
    <ligand>
        <name>K(+)</name>
        <dbReference type="ChEBI" id="CHEBI:29103"/>
    </ligand>
</feature>
<keyword evidence="9 12" id="KW-0460">Magnesium</keyword>
<dbReference type="RefSeq" id="WP_090553957.1">
    <property type="nucleotide sequence ID" value="NZ_FNFP01000006.1"/>
</dbReference>
<dbReference type="PANTHER" id="PTHR10584:SF166">
    <property type="entry name" value="RIBOKINASE"/>
    <property type="match status" value="1"/>
</dbReference>
<comment type="caution">
    <text evidence="12">Lacks conserved residue(s) required for the propagation of feature annotation.</text>
</comment>
<dbReference type="SUPFAM" id="SSF53613">
    <property type="entry name" value="Ribokinase-like"/>
    <property type="match status" value="1"/>
</dbReference>
<dbReference type="HAMAP" id="MF_01987">
    <property type="entry name" value="Ribokinase"/>
    <property type="match status" value="1"/>
</dbReference>
<comment type="similarity">
    <text evidence="12">Belongs to the carbohydrate kinase PfkB family. Ribokinase subfamily.</text>
</comment>
<feature type="binding site" evidence="12">
    <location>
        <position position="253"/>
    </location>
    <ligand>
        <name>substrate</name>
    </ligand>
</feature>
<protein>
    <recommendedName>
        <fullName evidence="3 12">Ribokinase</fullName>
        <shortName evidence="12">RK</shortName>
        <ecNumber evidence="2 12">2.7.1.15</ecNumber>
    </recommendedName>
</protein>
<keyword evidence="12" id="KW-0963">Cytoplasm</keyword>
<dbReference type="OrthoDB" id="9775849at2"/>
<feature type="binding site" evidence="12">
    <location>
        <begin position="11"/>
        <end position="13"/>
    </location>
    <ligand>
        <name>substrate</name>
    </ligand>
</feature>
<dbReference type="InterPro" id="IPR029056">
    <property type="entry name" value="Ribokinase-like"/>
</dbReference>
<feature type="binding site" evidence="12">
    <location>
        <position position="140"/>
    </location>
    <ligand>
        <name>substrate</name>
    </ligand>
</feature>
<dbReference type="UniPathway" id="UPA00916">
    <property type="reaction ID" value="UER00889"/>
</dbReference>
<proteinExistence type="inferred from homology"/>
<evidence type="ECO:0000256" key="9">
    <source>
        <dbReference type="ARBA" id="ARBA00022842"/>
    </source>
</evidence>
<evidence type="ECO:0000256" key="4">
    <source>
        <dbReference type="ARBA" id="ARBA00022679"/>
    </source>
</evidence>
<evidence type="ECO:0000256" key="10">
    <source>
        <dbReference type="ARBA" id="ARBA00022958"/>
    </source>
</evidence>
<dbReference type="InterPro" id="IPR002139">
    <property type="entry name" value="Ribo/fructo_kinase"/>
</dbReference>
<dbReference type="STRING" id="393762.SAMN05660472_02426"/>
<keyword evidence="15" id="KW-1185">Reference proteome</keyword>
<dbReference type="Pfam" id="PF00294">
    <property type="entry name" value="PfkB"/>
    <property type="match status" value="1"/>
</dbReference>
<accession>A0A1G9GHU5</accession>
<evidence type="ECO:0000259" key="13">
    <source>
        <dbReference type="Pfam" id="PF00294"/>
    </source>
</evidence>
<dbReference type="PROSITE" id="PS00583">
    <property type="entry name" value="PFKB_KINASES_1"/>
    <property type="match status" value="1"/>
</dbReference>
<keyword evidence="10 12" id="KW-0630">Potassium</keyword>
<comment type="subunit">
    <text evidence="12">Homodimer.</text>
</comment>
<feature type="active site" description="Proton acceptor" evidence="12">
    <location>
        <position position="253"/>
    </location>
</feature>
<evidence type="ECO:0000313" key="15">
    <source>
        <dbReference type="Proteomes" id="UP000198718"/>
    </source>
</evidence>
<comment type="subcellular location">
    <subcellularLocation>
        <location evidence="12">Cytoplasm</location>
    </subcellularLocation>
</comment>